<reference evidence="1 2" key="1">
    <citation type="submission" date="2020-08" db="EMBL/GenBank/DDBJ databases">
        <title>Genomic Encyclopedia of Type Strains, Phase IV (KMG-IV): sequencing the most valuable type-strain genomes for metagenomic binning, comparative biology and taxonomic classification.</title>
        <authorList>
            <person name="Goeker M."/>
        </authorList>
    </citation>
    <scope>NUCLEOTIDE SEQUENCE [LARGE SCALE GENOMIC DNA]</scope>
    <source>
        <strain evidence="1 2">DSM 27471</strain>
    </source>
</reference>
<dbReference type="EMBL" id="JACHYB010000001">
    <property type="protein sequence ID" value="MBB3187469.1"/>
    <property type="molecule type" value="Genomic_DNA"/>
</dbReference>
<evidence type="ECO:0000313" key="2">
    <source>
        <dbReference type="Proteomes" id="UP000544222"/>
    </source>
</evidence>
<name>A0A7W5DQZ3_9PORP</name>
<accession>A0A7W5DQZ3</accession>
<comment type="caution">
    <text evidence="1">The sequence shown here is derived from an EMBL/GenBank/DDBJ whole genome shotgun (WGS) entry which is preliminary data.</text>
</comment>
<sequence length="50" mass="5790">MIWPVQQKAVALVSPPFLMSDEKSPLNINGINNISLQFFEKHFRLFASRE</sequence>
<dbReference type="AlphaFoldDB" id="A0A7W5DQZ3"/>
<gene>
    <name evidence="1" type="ORF">FHX64_001632</name>
</gene>
<dbReference type="Proteomes" id="UP000544222">
    <property type="component" value="Unassembled WGS sequence"/>
</dbReference>
<protein>
    <submittedName>
        <fullName evidence="1">Uncharacterized protein</fullName>
    </submittedName>
</protein>
<keyword evidence="2" id="KW-1185">Reference proteome</keyword>
<proteinExistence type="predicted"/>
<organism evidence="1 2">
    <name type="scientific">Microbacter margulisiae</name>
    <dbReference type="NCBI Taxonomy" id="1350067"/>
    <lineage>
        <taxon>Bacteria</taxon>
        <taxon>Pseudomonadati</taxon>
        <taxon>Bacteroidota</taxon>
        <taxon>Bacteroidia</taxon>
        <taxon>Bacteroidales</taxon>
        <taxon>Porphyromonadaceae</taxon>
        <taxon>Microbacter</taxon>
    </lineage>
</organism>
<evidence type="ECO:0000313" key="1">
    <source>
        <dbReference type="EMBL" id="MBB3187469.1"/>
    </source>
</evidence>